<name>A0AB35G0C9_LEUGE</name>
<dbReference type="InterPro" id="IPR013785">
    <property type="entry name" value="Aldolase_TIM"/>
</dbReference>
<comment type="caution">
    <text evidence="2">The sequence shown here is derived from an EMBL/GenBank/DDBJ whole genome shotgun (WGS) entry which is preliminary data.</text>
</comment>
<organism evidence="2 4">
    <name type="scientific">Leuconostoc gelidum subsp. gelidum</name>
    <dbReference type="NCBI Taxonomy" id="1607839"/>
    <lineage>
        <taxon>Bacteria</taxon>
        <taxon>Bacillati</taxon>
        <taxon>Bacillota</taxon>
        <taxon>Bacilli</taxon>
        <taxon>Lactobacillales</taxon>
        <taxon>Lactobacillaceae</taxon>
        <taxon>Leuconostoc</taxon>
        <taxon>Leuconostoc gelidum group</taxon>
    </lineage>
</organism>
<evidence type="ECO:0000313" key="4">
    <source>
        <dbReference type="Proteomes" id="UP000727071"/>
    </source>
</evidence>
<reference evidence="2 3" key="1">
    <citation type="submission" date="2021-05" db="EMBL/GenBank/DDBJ databases">
        <title>Pangenome of Leuconostoc gelidum warrants species status for Leuconostoc gelidum subsp. gasicomitatum.</title>
        <authorList>
            <person name="Johansson P."/>
            <person name="Sade E."/>
            <person name="Hultman J."/>
            <person name="Auvinen P."/>
            <person name="Bjorkroth J."/>
        </authorList>
    </citation>
    <scope>NUCLEOTIDE SEQUENCE</scope>
    <source>
        <strain evidence="1 3">AMKR21</strain>
        <strain evidence="2">C220d</strain>
    </source>
</reference>
<dbReference type="EMBL" id="JAHBFX010000009">
    <property type="protein sequence ID" value="MBZ6000083.1"/>
    <property type="molecule type" value="Genomic_DNA"/>
</dbReference>
<dbReference type="InterPro" id="IPR011060">
    <property type="entry name" value="RibuloseP-bd_barrel"/>
</dbReference>
<dbReference type="Proteomes" id="UP000727071">
    <property type="component" value="Unassembled WGS sequence"/>
</dbReference>
<dbReference type="EMBL" id="JAHBFV010000017">
    <property type="protein sequence ID" value="MBZ6016140.1"/>
    <property type="molecule type" value="Genomic_DNA"/>
</dbReference>
<evidence type="ECO:0000313" key="2">
    <source>
        <dbReference type="EMBL" id="MBZ6016140.1"/>
    </source>
</evidence>
<sequence length="77" mass="8951">MSNCNLKNFSINFNNTQRLRDMMPKDILVMSDLSIKTHADTVLLEILQVDDISIDDIFMKRKDKIDMIKSGWDNTCV</sequence>
<protein>
    <submittedName>
        <fullName evidence="2">Indole-3-glycerol phosphate synthase</fullName>
    </submittedName>
</protein>
<dbReference type="Proteomes" id="UP000705994">
    <property type="component" value="Unassembled WGS sequence"/>
</dbReference>
<evidence type="ECO:0000313" key="3">
    <source>
        <dbReference type="Proteomes" id="UP000705994"/>
    </source>
</evidence>
<proteinExistence type="predicted"/>
<gene>
    <name evidence="2" type="ORF">KII88_06315</name>
    <name evidence="1" type="ORF">KIJ07_06660</name>
</gene>
<accession>A0AB35G0C9</accession>
<dbReference type="Gene3D" id="3.20.20.70">
    <property type="entry name" value="Aldolase class I"/>
    <property type="match status" value="1"/>
</dbReference>
<evidence type="ECO:0000313" key="1">
    <source>
        <dbReference type="EMBL" id="MBZ6000083.1"/>
    </source>
</evidence>
<dbReference type="SUPFAM" id="SSF51366">
    <property type="entry name" value="Ribulose-phoshate binding barrel"/>
    <property type="match status" value="1"/>
</dbReference>
<dbReference type="GeneID" id="61037563"/>
<keyword evidence="3" id="KW-1185">Reference proteome</keyword>
<dbReference type="RefSeq" id="WP_081460645.1">
    <property type="nucleotide sequence ID" value="NZ_JAHBFO010000028.1"/>
</dbReference>
<dbReference type="AlphaFoldDB" id="A0AB35G0C9"/>